<evidence type="ECO:0000256" key="1">
    <source>
        <dbReference type="SAM" id="SignalP"/>
    </source>
</evidence>
<organism evidence="2 3">
    <name type="scientific">Flavobacterium piscisymbiosum</name>
    <dbReference type="NCBI Taxonomy" id="2893753"/>
    <lineage>
        <taxon>Bacteria</taxon>
        <taxon>Pseudomonadati</taxon>
        <taxon>Bacteroidota</taxon>
        <taxon>Flavobacteriia</taxon>
        <taxon>Flavobacteriales</taxon>
        <taxon>Flavobacteriaceae</taxon>
        <taxon>Flavobacterium</taxon>
    </lineage>
</organism>
<feature type="chain" id="PRO_5045679664" evidence="1">
    <location>
        <begin position="24"/>
        <end position="346"/>
    </location>
</feature>
<comment type="caution">
    <text evidence="2">The sequence shown here is derived from an EMBL/GenBank/DDBJ whole genome shotgun (WGS) entry which is preliminary data.</text>
</comment>
<dbReference type="RefSeq" id="WP_147424205.1">
    <property type="nucleotide sequence ID" value="NZ_JAJJMM010000001.1"/>
</dbReference>
<dbReference type="EMBL" id="JAJJMM010000001">
    <property type="protein sequence ID" value="MCC9065009.1"/>
    <property type="molecule type" value="Genomic_DNA"/>
</dbReference>
<name>A0ABS8MHN5_9FLAO</name>
<gene>
    <name evidence="2" type="ORF">LNP81_18550</name>
</gene>
<dbReference type="Proteomes" id="UP001430679">
    <property type="component" value="Unassembled WGS sequence"/>
</dbReference>
<keyword evidence="1" id="KW-0732">Signal</keyword>
<reference evidence="2" key="1">
    <citation type="submission" date="2021-11" db="EMBL/GenBank/DDBJ databases">
        <title>Description of novel Flavobacterium species.</title>
        <authorList>
            <person name="Saticioglu I.B."/>
            <person name="Ay H."/>
            <person name="Altun S."/>
            <person name="Duman M."/>
        </authorList>
    </citation>
    <scope>NUCLEOTIDE SEQUENCE</scope>
    <source>
        <strain evidence="2">F-30</strain>
    </source>
</reference>
<accession>A0ABS8MHN5</accession>
<sequence>MKKKYYILVLAFLCMLVGQSSYAQTSGGDYGWDIDLPEICVGAGCDDDGGSPDSGDPCDIWSSSYDYNTCHGGNNNDTGDPCDPLSSAYNPNQCGGDTGDPCDPYSYAYDYTVCYGETTNPDPPIQIDPEPCDGKLEAENKSNSIPNNIQSSTADALDAASAIDGFEHGITFGKDANGQITQAPIRDGGVYNVPVTQNWPGAFAAVHNHVVDYPPSAGDVYTAVTLVSNNPNFVTSYINLPNGDSYAMVVTNPELAKEFVTKYPKDQTDNNPPEFPIVIFDHLQDLVPIMGSSTEGKINAIVATLDKYKSGISILKKDSVDGSYVKIAIKQTTINGITNYQLINCP</sequence>
<proteinExistence type="predicted"/>
<evidence type="ECO:0000313" key="3">
    <source>
        <dbReference type="Proteomes" id="UP001430679"/>
    </source>
</evidence>
<feature type="signal peptide" evidence="1">
    <location>
        <begin position="1"/>
        <end position="23"/>
    </location>
</feature>
<evidence type="ECO:0000313" key="2">
    <source>
        <dbReference type="EMBL" id="MCC9065009.1"/>
    </source>
</evidence>
<keyword evidence="3" id="KW-1185">Reference proteome</keyword>
<protein>
    <submittedName>
        <fullName evidence="2">Uncharacterized protein</fullName>
    </submittedName>
</protein>